<dbReference type="Gene3D" id="3.40.50.300">
    <property type="entry name" value="P-loop containing nucleotide triphosphate hydrolases"/>
    <property type="match status" value="1"/>
</dbReference>
<evidence type="ECO:0000256" key="3">
    <source>
        <dbReference type="SAM" id="MobiDB-lite"/>
    </source>
</evidence>
<feature type="compositionally biased region" description="Basic residues" evidence="3">
    <location>
        <begin position="395"/>
        <end position="413"/>
    </location>
</feature>
<dbReference type="GO" id="GO:0009898">
    <property type="term" value="C:cytoplasmic side of plasma membrane"/>
    <property type="evidence" value="ECO:0007669"/>
    <property type="project" value="TreeGrafter"/>
</dbReference>
<dbReference type="GO" id="GO:0051782">
    <property type="term" value="P:negative regulation of cell division"/>
    <property type="evidence" value="ECO:0007669"/>
    <property type="project" value="TreeGrafter"/>
</dbReference>
<dbReference type="EMBL" id="BMFY01000005">
    <property type="protein sequence ID" value="GGA13456.1"/>
    <property type="molecule type" value="Genomic_DNA"/>
</dbReference>
<dbReference type="InterPro" id="IPR002586">
    <property type="entry name" value="CobQ/CobB/MinD/ParA_Nub-bd_dom"/>
</dbReference>
<proteinExistence type="predicted"/>
<dbReference type="Proteomes" id="UP000616114">
    <property type="component" value="Unassembled WGS sequence"/>
</dbReference>
<evidence type="ECO:0000313" key="6">
    <source>
        <dbReference type="EMBL" id="GGA13456.1"/>
    </source>
</evidence>
<dbReference type="PANTHER" id="PTHR43384:SF6">
    <property type="entry name" value="SEPTUM SITE-DETERMINING PROTEIN MIND HOMOLOG, CHLOROPLASTIC"/>
    <property type="match status" value="1"/>
</dbReference>
<name>A0A8J2TY18_9MICO</name>
<dbReference type="GO" id="GO:0016887">
    <property type="term" value="F:ATP hydrolysis activity"/>
    <property type="evidence" value="ECO:0007669"/>
    <property type="project" value="TreeGrafter"/>
</dbReference>
<feature type="region of interest" description="Disordered" evidence="3">
    <location>
        <begin position="383"/>
        <end position="438"/>
    </location>
</feature>
<comment type="caution">
    <text evidence="6">The sequence shown here is derived from an EMBL/GenBank/DDBJ whole genome shotgun (WGS) entry which is preliminary data.</text>
</comment>
<keyword evidence="4" id="KW-0812">Transmembrane</keyword>
<dbReference type="Pfam" id="PF01656">
    <property type="entry name" value="CbiA"/>
    <property type="match status" value="1"/>
</dbReference>
<keyword evidence="4" id="KW-0472">Membrane</keyword>
<dbReference type="InterPro" id="IPR027417">
    <property type="entry name" value="P-loop_NTPase"/>
</dbReference>
<dbReference type="AlphaFoldDB" id="A0A8J2TY18"/>
<accession>A0A8J2TY18</accession>
<dbReference type="InterPro" id="IPR050625">
    <property type="entry name" value="ParA/MinD_ATPase"/>
</dbReference>
<evidence type="ECO:0000259" key="5">
    <source>
        <dbReference type="Pfam" id="PF01656"/>
    </source>
</evidence>
<protein>
    <recommendedName>
        <fullName evidence="5">CobQ/CobB/MinD/ParA nucleotide binding domain-containing protein</fullName>
    </recommendedName>
</protein>
<evidence type="ECO:0000256" key="2">
    <source>
        <dbReference type="ARBA" id="ARBA00022840"/>
    </source>
</evidence>
<dbReference type="GO" id="GO:0005829">
    <property type="term" value="C:cytosol"/>
    <property type="evidence" value="ECO:0007669"/>
    <property type="project" value="TreeGrafter"/>
</dbReference>
<gene>
    <name evidence="6" type="ORF">GCM10011333_15540</name>
</gene>
<dbReference type="GO" id="GO:0005524">
    <property type="term" value="F:ATP binding"/>
    <property type="evidence" value="ECO:0007669"/>
    <property type="project" value="UniProtKB-KW"/>
</dbReference>
<dbReference type="SUPFAM" id="SSF52540">
    <property type="entry name" value="P-loop containing nucleoside triphosphate hydrolases"/>
    <property type="match status" value="1"/>
</dbReference>
<evidence type="ECO:0000256" key="4">
    <source>
        <dbReference type="SAM" id="Phobius"/>
    </source>
</evidence>
<evidence type="ECO:0000313" key="7">
    <source>
        <dbReference type="Proteomes" id="UP000616114"/>
    </source>
</evidence>
<keyword evidence="4" id="KW-1133">Transmembrane helix</keyword>
<dbReference type="SUPFAM" id="SSF52172">
    <property type="entry name" value="CheY-like"/>
    <property type="match status" value="1"/>
</dbReference>
<reference evidence="6" key="2">
    <citation type="submission" date="2020-09" db="EMBL/GenBank/DDBJ databases">
        <authorList>
            <person name="Sun Q."/>
            <person name="Zhou Y."/>
        </authorList>
    </citation>
    <scope>NUCLEOTIDE SEQUENCE</scope>
    <source>
        <strain evidence="6">CGMCC 1.12785</strain>
    </source>
</reference>
<dbReference type="InterPro" id="IPR011006">
    <property type="entry name" value="CheY-like_superfamily"/>
</dbReference>
<keyword evidence="7" id="KW-1185">Reference proteome</keyword>
<keyword evidence="1" id="KW-0547">Nucleotide-binding</keyword>
<dbReference type="Gene3D" id="3.40.50.2300">
    <property type="match status" value="1"/>
</dbReference>
<feature type="transmembrane region" description="Helical" evidence="4">
    <location>
        <begin position="446"/>
        <end position="473"/>
    </location>
</feature>
<reference evidence="6" key="1">
    <citation type="journal article" date="2014" name="Int. J. Syst. Evol. Microbiol.">
        <title>Complete genome sequence of Corynebacterium casei LMG S-19264T (=DSM 44701T), isolated from a smear-ripened cheese.</title>
        <authorList>
            <consortium name="US DOE Joint Genome Institute (JGI-PGF)"/>
            <person name="Walter F."/>
            <person name="Albersmeier A."/>
            <person name="Kalinowski J."/>
            <person name="Ruckert C."/>
        </authorList>
    </citation>
    <scope>NUCLEOTIDE SEQUENCE</scope>
    <source>
        <strain evidence="6">CGMCC 1.12785</strain>
    </source>
</reference>
<evidence type="ECO:0000256" key="1">
    <source>
        <dbReference type="ARBA" id="ARBA00022741"/>
    </source>
</evidence>
<sequence length="545" mass="58125">MTMTKAVLCCAEEQRGWEIRQALSDAGVEVTRQYASTQALLAGLAQYGEADTDVLVIDQSSSPMPMWDLSAEVSGRYPAIAVLAVVDNPTRGDYATALDSGARGVIEYPLNFENVASRVQSATTWGSSLRRAVRRTLDEETSDAGGKMVVLASAKGGAGSSTLALHLALESARTTGRRVVLVDLDLQKPDQSILLDAPRKRDITDLLPVVDELSPRFLSDVLFEHPGGFSVLFGPQEGERGELVTEAAAKKILGMLRSRFDTVIVDIGSVMGEANATAAEMADEVCVVTQANVLALRGVRRLTALWERIGARRSEHVQVILNAVDKRSDIQPEAAKKIVGLSAARAVIPRMDRPLEQAVNRRDPLAAGPEWSQRVQQLGRELDIVPPESLADGPRKRRSTRTKPARGSKKSKKDKAAAAGPAPEETPALSGAGTPGGERGQSSIEFVGLVTLFLALAVIAFQLLLTGATWVFASHSAAEGARAAAVGKSAEAAARDRTPGAWRDGMSVQHSGDRVSVTLDTPMLVKFTEDFTIKIPASAGVVREP</sequence>
<feature type="compositionally biased region" description="Low complexity" evidence="3">
    <location>
        <begin position="417"/>
        <end position="428"/>
    </location>
</feature>
<dbReference type="PANTHER" id="PTHR43384">
    <property type="entry name" value="SEPTUM SITE-DETERMINING PROTEIN MIND HOMOLOG, CHLOROPLASTIC-RELATED"/>
    <property type="match status" value="1"/>
</dbReference>
<organism evidence="6 7">
    <name type="scientific">Sediminivirga luteola</name>
    <dbReference type="NCBI Taxonomy" id="1774748"/>
    <lineage>
        <taxon>Bacteria</taxon>
        <taxon>Bacillati</taxon>
        <taxon>Actinomycetota</taxon>
        <taxon>Actinomycetes</taxon>
        <taxon>Micrococcales</taxon>
        <taxon>Brevibacteriaceae</taxon>
        <taxon>Sediminivirga</taxon>
    </lineage>
</organism>
<keyword evidence="2" id="KW-0067">ATP-binding</keyword>
<feature type="domain" description="CobQ/CobB/MinD/ParA nucleotide binding" evidence="5">
    <location>
        <begin position="149"/>
        <end position="352"/>
    </location>
</feature>